<dbReference type="CDD" id="cd06529">
    <property type="entry name" value="S24_LexA-like"/>
    <property type="match status" value="1"/>
</dbReference>
<protein>
    <submittedName>
        <fullName evidence="2">Prophage repressor</fullName>
    </submittedName>
</protein>
<feature type="domain" description="Peptidase S24/S26A/S26B/S26C" evidence="1">
    <location>
        <begin position="14"/>
        <end position="120"/>
    </location>
</feature>
<accession>F5Z5E6</accession>
<dbReference type="MEROPS" id="S24.003"/>
<dbReference type="Gene3D" id="2.10.109.10">
    <property type="entry name" value="Umud Fragment, subunit A"/>
    <property type="match status" value="1"/>
</dbReference>
<keyword evidence="3" id="KW-1185">Reference proteome</keyword>
<evidence type="ECO:0000313" key="2">
    <source>
        <dbReference type="EMBL" id="AEF04872.1"/>
    </source>
</evidence>
<dbReference type="Pfam" id="PF00717">
    <property type="entry name" value="Peptidase_S24"/>
    <property type="match status" value="1"/>
</dbReference>
<dbReference type="InterPro" id="IPR039418">
    <property type="entry name" value="LexA-like"/>
</dbReference>
<dbReference type="KEGG" id="alt:ambt_16835"/>
<dbReference type="eggNOG" id="COG1974">
    <property type="taxonomic scope" value="Bacteria"/>
</dbReference>
<organism evidence="2 3">
    <name type="scientific">Alteromonas naphthalenivorans</name>
    <dbReference type="NCBI Taxonomy" id="715451"/>
    <lineage>
        <taxon>Bacteria</taxon>
        <taxon>Pseudomonadati</taxon>
        <taxon>Pseudomonadota</taxon>
        <taxon>Gammaproteobacteria</taxon>
        <taxon>Alteromonadales</taxon>
        <taxon>Alteromonadaceae</taxon>
        <taxon>Alteromonas/Salinimonas group</taxon>
        <taxon>Alteromonas</taxon>
    </lineage>
</organism>
<proteinExistence type="predicted"/>
<sequence length="133" mass="14764">MKFIPLKAQAGIVGFESPAVEYVELELSLDELLIDHKSATFIGFAQGESMMGDGIFDGDLLIVSRAEEVSHMTVIVASLNGEFICKRLDKHQRQLLSSAENATPHVLGEDDDFRVEGVVIRSIRLHKKITRLL</sequence>
<evidence type="ECO:0000313" key="3">
    <source>
        <dbReference type="Proteomes" id="UP000000683"/>
    </source>
</evidence>
<dbReference type="SUPFAM" id="SSF51306">
    <property type="entry name" value="LexA/Signal peptidase"/>
    <property type="match status" value="1"/>
</dbReference>
<dbReference type="OrthoDB" id="9787787at2"/>
<gene>
    <name evidence="2" type="ordered locus">ambt_16835</name>
</gene>
<dbReference type="PANTHER" id="PTHR33516">
    <property type="entry name" value="LEXA REPRESSOR"/>
    <property type="match status" value="1"/>
</dbReference>
<reference evidence="2 3" key="1">
    <citation type="journal article" date="2011" name="J. Bacteriol.">
        <title>Complete genome sequence of the polycyclic aromatic hydrocarbon-degrading bacterium Alteromonas sp. strain SN2.</title>
        <authorList>
            <person name="Jin H.M."/>
            <person name="Jeong H."/>
            <person name="Moon E.J."/>
            <person name="Math R.K."/>
            <person name="Lee K."/>
            <person name="Kim H.J."/>
            <person name="Jeon C.O."/>
            <person name="Oh T.K."/>
            <person name="Kim J.F."/>
        </authorList>
    </citation>
    <scope>NUCLEOTIDE SEQUENCE [LARGE SCALE GENOMIC DNA]</scope>
    <source>
        <strain evidence="3">JCM 17741 / KACC 18427 / KCTC 11700BP / SN2</strain>
    </source>
</reference>
<dbReference type="EMBL" id="CP002339">
    <property type="protein sequence ID" value="AEF04872.1"/>
    <property type="molecule type" value="Genomic_DNA"/>
</dbReference>
<dbReference type="PANTHER" id="PTHR33516:SF2">
    <property type="entry name" value="LEXA REPRESSOR-RELATED"/>
    <property type="match status" value="1"/>
</dbReference>
<dbReference type="InterPro" id="IPR036286">
    <property type="entry name" value="LexA/Signal_pep-like_sf"/>
</dbReference>
<dbReference type="RefSeq" id="WP_013785793.1">
    <property type="nucleotide sequence ID" value="NC_015554.1"/>
</dbReference>
<evidence type="ECO:0000259" key="1">
    <source>
        <dbReference type="Pfam" id="PF00717"/>
    </source>
</evidence>
<dbReference type="InterPro" id="IPR050077">
    <property type="entry name" value="LexA_repressor"/>
</dbReference>
<dbReference type="InterPro" id="IPR015927">
    <property type="entry name" value="Peptidase_S24_S26A/B/C"/>
</dbReference>
<dbReference type="AlphaFoldDB" id="F5Z5E6"/>
<dbReference type="Proteomes" id="UP000000683">
    <property type="component" value="Chromosome"/>
</dbReference>
<name>F5Z5E6_ALTNA</name>
<dbReference type="HOGENOM" id="CLU_066192_0_4_6"/>